<keyword evidence="4 7" id="KW-0812">Transmembrane</keyword>
<sequence length="720" mass="81509">MSLFPSRIAPKPAKPKKLGLRTTLVFPFVLQVVTITGLVGWLSFRSGQRAVNDLATQLRQEIVVRVHEEVDRYLDAPQLLHQFNAQIFQQDLLNLEDPEALTRYFWQQSQLFIQFGTIAFANDRGEFFGANGLEDYVVIATQSDRTLRRYSANPQGEPEAVLSERSEYDARTRSWYKTALSVGQPTWTEIEPSTIGQRLDASAVYPLYNPDRSLRGILLCDVSLSGLVTFLQSLTIGKTGSAFIVERNGLLVANSTPELPYTPGNGDRPPQRLNALNSANPTLRTALQTLLESFGNLDRIERSHQLEFWLEGERQFLQVEPFQDGYGINWLILVIVPESDFMAQIHANTRNTLLLCLLALVGAIAMGILTARWITHPILRLTRASDEMARGNLNQYIYLPNLLQIIEIEKLTQSFNSMAEQLKTSFDSLETQKNAFARFFPTEFLKFLQKPDVTRIELGDHVSKEMAIAFSDIRSFTTLSESMTPQENFNFVNAYLQRVSPEICKYNGFVVKFIGDAVMAVFPDRVDDAVDAGIAQFQQLQQLNSDRQTQGQLPIQIGMGIHVGYMMVGMVGEQNRIQGDAISDNVNLTARLEGLTKFYGASMVISEEVVKQLHRPEKYQIRFLDRAIVKGRSEPIGVYEVMDVEQADRRALKLKTLADFQQALQQYCQGNLTEARQGFEQVLRINPTDKAAQLYLERIDRLNQQGIPANWNGVWAFTQK</sequence>
<evidence type="ECO:0000256" key="5">
    <source>
        <dbReference type="ARBA" id="ARBA00022989"/>
    </source>
</evidence>
<dbReference type="Gene3D" id="6.10.340.10">
    <property type="match status" value="1"/>
</dbReference>
<dbReference type="GO" id="GO:0004016">
    <property type="term" value="F:adenylate cyclase activity"/>
    <property type="evidence" value="ECO:0007669"/>
    <property type="project" value="UniProtKB-ARBA"/>
</dbReference>
<name>A0A1E5QK54_9CYAN</name>
<keyword evidence="3" id="KW-1003">Cell membrane</keyword>
<keyword evidence="6 7" id="KW-0472">Membrane</keyword>
<dbReference type="PANTHER" id="PTHR43081:SF1">
    <property type="entry name" value="ADENYLATE CYCLASE, TERMINAL-DIFFERENTIATION SPECIFIC"/>
    <property type="match status" value="1"/>
</dbReference>
<evidence type="ECO:0000256" key="6">
    <source>
        <dbReference type="ARBA" id="ARBA00023136"/>
    </source>
</evidence>
<evidence type="ECO:0000313" key="10">
    <source>
        <dbReference type="EMBL" id="OEJ74971.1"/>
    </source>
</evidence>
<dbReference type="InterPro" id="IPR033479">
    <property type="entry name" value="dCache_1"/>
</dbReference>
<evidence type="ECO:0008006" key="11">
    <source>
        <dbReference type="Google" id="ProtNLM"/>
    </source>
</evidence>
<dbReference type="InterPro" id="IPR003660">
    <property type="entry name" value="HAMP_dom"/>
</dbReference>
<dbReference type="GO" id="GO:0035556">
    <property type="term" value="P:intracellular signal transduction"/>
    <property type="evidence" value="ECO:0007669"/>
    <property type="project" value="InterPro"/>
</dbReference>
<evidence type="ECO:0000259" key="9">
    <source>
        <dbReference type="PROSITE" id="PS50885"/>
    </source>
</evidence>
<dbReference type="InterPro" id="IPR029787">
    <property type="entry name" value="Nucleotide_cyclase"/>
</dbReference>
<feature type="domain" description="Guanylate cyclase" evidence="8">
    <location>
        <begin position="467"/>
        <end position="593"/>
    </location>
</feature>
<comment type="similarity">
    <text evidence="2">Belongs to the adenylyl cyclase class-3 family.</text>
</comment>
<dbReference type="SUPFAM" id="SSF55073">
    <property type="entry name" value="Nucleotide cyclase"/>
    <property type="match status" value="1"/>
</dbReference>
<feature type="transmembrane region" description="Helical" evidence="7">
    <location>
        <begin position="24"/>
        <end position="44"/>
    </location>
</feature>
<proteinExistence type="inferred from homology"/>
<dbReference type="AlphaFoldDB" id="A0A1E5QK54"/>
<dbReference type="PROSITE" id="PS50885">
    <property type="entry name" value="HAMP"/>
    <property type="match status" value="1"/>
</dbReference>
<dbReference type="GO" id="GO:0006171">
    <property type="term" value="P:cAMP biosynthetic process"/>
    <property type="evidence" value="ECO:0007669"/>
    <property type="project" value="TreeGrafter"/>
</dbReference>
<evidence type="ECO:0000256" key="7">
    <source>
        <dbReference type="SAM" id="Phobius"/>
    </source>
</evidence>
<protein>
    <recommendedName>
        <fullName evidence="11">Adenylate cyclase</fullName>
    </recommendedName>
</protein>
<dbReference type="InterPro" id="IPR001054">
    <property type="entry name" value="A/G_cyclase"/>
</dbReference>
<dbReference type="Gene3D" id="3.30.70.1230">
    <property type="entry name" value="Nucleotide cyclase"/>
    <property type="match status" value="1"/>
</dbReference>
<dbReference type="Pfam" id="PF00672">
    <property type="entry name" value="HAMP"/>
    <property type="match status" value="1"/>
</dbReference>
<dbReference type="CDD" id="cd06225">
    <property type="entry name" value="HAMP"/>
    <property type="match status" value="1"/>
</dbReference>
<feature type="domain" description="HAMP" evidence="9">
    <location>
        <begin position="372"/>
        <end position="427"/>
    </location>
</feature>
<dbReference type="Pfam" id="PF00211">
    <property type="entry name" value="Guanylate_cyc"/>
    <property type="match status" value="1"/>
</dbReference>
<evidence type="ECO:0000256" key="4">
    <source>
        <dbReference type="ARBA" id="ARBA00022692"/>
    </source>
</evidence>
<reference evidence="10" key="1">
    <citation type="submission" date="2016-09" db="EMBL/GenBank/DDBJ databases">
        <title>Draft genome of thermotolerant cyanobacterium Desertifilum sp. strain IPPAS B-1220.</title>
        <authorList>
            <person name="Sinetova M.A."/>
            <person name="Bolakhan K."/>
            <person name="Zayadan B.K."/>
            <person name="Mironov K.S."/>
            <person name="Ustinova V."/>
            <person name="Kupriyanova E.V."/>
            <person name="Sidorov R.A."/>
            <person name="Skrypnik A.N."/>
            <person name="Gogoleva N.E."/>
            <person name="Gogolev Y.V."/>
            <person name="Los D.A."/>
        </authorList>
    </citation>
    <scope>NUCLEOTIDE SEQUENCE [LARGE SCALE GENOMIC DNA]</scope>
    <source>
        <strain evidence="10">IPPAS B-1220</strain>
    </source>
</reference>
<evidence type="ECO:0000256" key="2">
    <source>
        <dbReference type="ARBA" id="ARBA00005381"/>
    </source>
</evidence>
<comment type="subcellular location">
    <subcellularLocation>
        <location evidence="1">Cell membrane</location>
        <topology evidence="1">Multi-pass membrane protein</topology>
    </subcellularLocation>
</comment>
<accession>A0A1E5QK54</accession>
<dbReference type="InterPro" id="IPR050697">
    <property type="entry name" value="Adenylyl/Guanylyl_Cyclase_3/4"/>
</dbReference>
<evidence type="ECO:0000256" key="3">
    <source>
        <dbReference type="ARBA" id="ARBA00022475"/>
    </source>
</evidence>
<keyword evidence="5 7" id="KW-1133">Transmembrane helix</keyword>
<dbReference type="SMART" id="SM00044">
    <property type="entry name" value="CYCc"/>
    <property type="match status" value="1"/>
</dbReference>
<dbReference type="PANTHER" id="PTHR43081">
    <property type="entry name" value="ADENYLATE CYCLASE, TERMINAL-DIFFERENTIATION SPECIFIC-RELATED"/>
    <property type="match status" value="1"/>
</dbReference>
<organism evidence="10">
    <name type="scientific">Desertifilum tharense IPPAS B-1220</name>
    <dbReference type="NCBI Taxonomy" id="1781255"/>
    <lineage>
        <taxon>Bacteria</taxon>
        <taxon>Bacillati</taxon>
        <taxon>Cyanobacteriota</taxon>
        <taxon>Cyanophyceae</taxon>
        <taxon>Desertifilales</taxon>
        <taxon>Desertifilaceae</taxon>
        <taxon>Desertifilum</taxon>
    </lineage>
</organism>
<dbReference type="STRING" id="1781255.BH720_11560"/>
<comment type="caution">
    <text evidence="10">The sequence shown here is derived from an EMBL/GenBank/DDBJ whole genome shotgun (WGS) entry which is preliminary data.</text>
</comment>
<dbReference type="PROSITE" id="PS50125">
    <property type="entry name" value="GUANYLATE_CYCLASE_2"/>
    <property type="match status" value="1"/>
</dbReference>
<dbReference type="GO" id="GO:0005886">
    <property type="term" value="C:plasma membrane"/>
    <property type="evidence" value="ECO:0007669"/>
    <property type="project" value="UniProtKB-SubCell"/>
</dbReference>
<dbReference type="Pfam" id="PF02743">
    <property type="entry name" value="dCache_1"/>
    <property type="match status" value="1"/>
</dbReference>
<evidence type="ECO:0000256" key="1">
    <source>
        <dbReference type="ARBA" id="ARBA00004651"/>
    </source>
</evidence>
<gene>
    <name evidence="10" type="ORF">BH720_11560</name>
</gene>
<dbReference type="OrthoDB" id="337251at2"/>
<evidence type="ECO:0000259" key="8">
    <source>
        <dbReference type="PROSITE" id="PS50125"/>
    </source>
</evidence>
<dbReference type="CDD" id="cd07302">
    <property type="entry name" value="CHD"/>
    <property type="match status" value="1"/>
</dbReference>
<dbReference type="Gene3D" id="3.30.450.20">
    <property type="entry name" value="PAS domain"/>
    <property type="match status" value="1"/>
</dbReference>
<dbReference type="EMBL" id="MJGC01000057">
    <property type="protein sequence ID" value="OEJ74971.1"/>
    <property type="molecule type" value="Genomic_DNA"/>
</dbReference>
<feature type="transmembrane region" description="Helical" evidence="7">
    <location>
        <begin position="352"/>
        <end position="374"/>
    </location>
</feature>
<dbReference type="SUPFAM" id="SSF158472">
    <property type="entry name" value="HAMP domain-like"/>
    <property type="match status" value="1"/>
</dbReference>
<dbReference type="SMART" id="SM00304">
    <property type="entry name" value="HAMP"/>
    <property type="match status" value="1"/>
</dbReference>